<dbReference type="PANTHER" id="PTHR30627">
    <property type="entry name" value="PEPTIDOGLYCAN D,D-TRANSPEPTIDASE"/>
    <property type="match status" value="1"/>
</dbReference>
<evidence type="ECO:0000256" key="1">
    <source>
        <dbReference type="ARBA" id="ARBA00004370"/>
    </source>
</evidence>
<keyword evidence="3 4" id="KW-0472">Membrane</keyword>
<dbReference type="InterPro" id="IPR012338">
    <property type="entry name" value="Beta-lactam/transpept-like"/>
</dbReference>
<reference evidence="7 8" key="1">
    <citation type="submission" date="2017-04" db="EMBL/GenBank/DDBJ databases">
        <authorList>
            <person name="Afonso C.L."/>
            <person name="Miller P.J."/>
            <person name="Scott M.A."/>
            <person name="Spackman E."/>
            <person name="Goraichik I."/>
            <person name="Dimitrov K.M."/>
            <person name="Suarez D.L."/>
            <person name="Swayne D.E."/>
        </authorList>
    </citation>
    <scope>NUCLEOTIDE SEQUENCE [LARGE SCALE GENOMIC DNA]</scope>
    <source>
        <strain evidence="7 8">DSM 11270</strain>
    </source>
</reference>
<keyword evidence="7" id="KW-0808">Transferase</keyword>
<name>A0A1W1VFS8_DESTI</name>
<accession>A0A1W1VFS8</accession>
<keyword evidence="8" id="KW-1185">Reference proteome</keyword>
<dbReference type="Pfam" id="PF00905">
    <property type="entry name" value="Transpeptidase"/>
    <property type="match status" value="2"/>
</dbReference>
<feature type="transmembrane region" description="Helical" evidence="4">
    <location>
        <begin position="13"/>
        <end position="33"/>
    </location>
</feature>
<evidence type="ECO:0000313" key="7">
    <source>
        <dbReference type="EMBL" id="SMB92166.1"/>
    </source>
</evidence>
<dbReference type="AlphaFoldDB" id="A0A1W1VFS8"/>
<dbReference type="InterPro" id="IPR036138">
    <property type="entry name" value="PBP_dimer_sf"/>
</dbReference>
<feature type="domain" description="Penicillin-binding protein transpeptidase" evidence="5">
    <location>
        <begin position="275"/>
        <end position="407"/>
    </location>
</feature>
<evidence type="ECO:0000256" key="3">
    <source>
        <dbReference type="ARBA" id="ARBA00023136"/>
    </source>
</evidence>
<keyword evidence="4" id="KW-0812">Transmembrane</keyword>
<dbReference type="InterPro" id="IPR050515">
    <property type="entry name" value="Beta-lactam/transpept"/>
</dbReference>
<evidence type="ECO:0000313" key="8">
    <source>
        <dbReference type="Proteomes" id="UP000192731"/>
    </source>
</evidence>
<organism evidence="7 8">
    <name type="scientific">Desulfonispora thiosulfatigenes DSM 11270</name>
    <dbReference type="NCBI Taxonomy" id="656914"/>
    <lineage>
        <taxon>Bacteria</taxon>
        <taxon>Bacillati</taxon>
        <taxon>Bacillota</taxon>
        <taxon>Clostridia</taxon>
        <taxon>Eubacteriales</taxon>
        <taxon>Peptococcaceae</taxon>
        <taxon>Desulfonispora</taxon>
    </lineage>
</organism>
<dbReference type="GO" id="GO:0071555">
    <property type="term" value="P:cell wall organization"/>
    <property type="evidence" value="ECO:0007669"/>
    <property type="project" value="TreeGrafter"/>
</dbReference>
<evidence type="ECO:0000256" key="4">
    <source>
        <dbReference type="SAM" id="Phobius"/>
    </source>
</evidence>
<dbReference type="RefSeq" id="WP_084053528.1">
    <property type="nucleotide sequence ID" value="NZ_FWWT01000020.1"/>
</dbReference>
<dbReference type="Pfam" id="PF03717">
    <property type="entry name" value="PBP_dimer"/>
    <property type="match status" value="1"/>
</dbReference>
<dbReference type="STRING" id="656914.SAMN00017405_1914"/>
<dbReference type="OrthoDB" id="9804124at2"/>
<evidence type="ECO:0000256" key="2">
    <source>
        <dbReference type="ARBA" id="ARBA00007171"/>
    </source>
</evidence>
<dbReference type="GO" id="GO:0005886">
    <property type="term" value="C:plasma membrane"/>
    <property type="evidence" value="ECO:0007669"/>
    <property type="project" value="TreeGrafter"/>
</dbReference>
<protein>
    <submittedName>
        <fullName evidence="7">Peptidoglycan glycosyltransferase</fullName>
    </submittedName>
</protein>
<comment type="subcellular location">
    <subcellularLocation>
        <location evidence="1">Membrane</location>
    </subcellularLocation>
</comment>
<keyword evidence="4" id="KW-1133">Transmembrane helix</keyword>
<dbReference type="GO" id="GO:0016740">
    <property type="term" value="F:transferase activity"/>
    <property type="evidence" value="ECO:0007669"/>
    <property type="project" value="UniProtKB-KW"/>
</dbReference>
<dbReference type="Gene3D" id="3.40.710.10">
    <property type="entry name" value="DD-peptidase/beta-lactamase superfamily"/>
    <property type="match status" value="1"/>
</dbReference>
<comment type="similarity">
    <text evidence="2">Belongs to the transpeptidase family.</text>
</comment>
<feature type="domain" description="Penicillin-binding protein dimerisation" evidence="6">
    <location>
        <begin position="56"/>
        <end position="228"/>
    </location>
</feature>
<dbReference type="EMBL" id="FWWT01000020">
    <property type="protein sequence ID" value="SMB92166.1"/>
    <property type="molecule type" value="Genomic_DNA"/>
</dbReference>
<sequence>MDTKRKRFTDRKVNTYIVLISILFSVMILRLGWLQLVQAELYKTRALENRVRLIPIQAPRGNLMTSDGVVLATDYPTYQVSLTYTPKSKETDVVKNLVEILDDPELTEKSINELIKERSSRLYEPIIIKRNISIETVTKLESYRSELPGMSIDLAPQRTYLYNGLAGHALGFIGEISKDELGKEGYENYKLGDLLGKAGVEKEYDKYIRGKDGFRQVEVNAKNRPINEMTTVSPEAGNNIVLTLDYDLQKTMDDSFDSVLASLQKNSRSRKANAGAAVLLDIKTGKVLAMTTRPNDKIRIQNKAIQGRYIPGSTLKMITGMAALEQGINTNEKIKCSGRYWKKPYIKCTGVHGYLNYYDAIAKSCNVYFQEMGRRVTVENFSLMGKEMGLDRPTGIDLPFENLGDNPFQGLPTSEKRTQYFEWAKKVTNESHKKKIQEKEEEFNRMIAATKNEKDKEKIRKDKKNTLARLNAQWKIDLKWNSNWHEVDTFNIAIGQGRQNYTPIQLANYVATIANNGKRYKPYIVQRIVDAKGKVVKDFAPEVSAIANVSPKTLAETKKAMLRTTDPGGTASFLFNRFPPEYKVGAKTGTAQPGQGYGKGEYNGVFVAFAPANDPQIAFAGVVEYGYSGGGSAGLIAKAVFEEYFNLNKKESIEETKIPGNLRVD</sequence>
<dbReference type="InterPro" id="IPR001460">
    <property type="entry name" value="PCN-bd_Tpept"/>
</dbReference>
<dbReference type="GO" id="GO:0008658">
    <property type="term" value="F:penicillin binding"/>
    <property type="evidence" value="ECO:0007669"/>
    <property type="project" value="InterPro"/>
</dbReference>
<feature type="domain" description="Penicillin-binding protein transpeptidase" evidence="5">
    <location>
        <begin position="482"/>
        <end position="641"/>
    </location>
</feature>
<evidence type="ECO:0000259" key="5">
    <source>
        <dbReference type="Pfam" id="PF00905"/>
    </source>
</evidence>
<dbReference type="Gene3D" id="3.90.1310.10">
    <property type="entry name" value="Penicillin-binding protein 2a (Domain 2)"/>
    <property type="match status" value="1"/>
</dbReference>
<dbReference type="InterPro" id="IPR005311">
    <property type="entry name" value="PBP_dimer"/>
</dbReference>
<gene>
    <name evidence="7" type="ORF">SAMN00017405_1914</name>
</gene>
<dbReference type="SUPFAM" id="SSF56519">
    <property type="entry name" value="Penicillin binding protein dimerisation domain"/>
    <property type="match status" value="1"/>
</dbReference>
<proteinExistence type="inferred from homology"/>
<dbReference type="SUPFAM" id="SSF56601">
    <property type="entry name" value="beta-lactamase/transpeptidase-like"/>
    <property type="match status" value="1"/>
</dbReference>
<dbReference type="Proteomes" id="UP000192731">
    <property type="component" value="Unassembled WGS sequence"/>
</dbReference>
<evidence type="ECO:0000259" key="6">
    <source>
        <dbReference type="Pfam" id="PF03717"/>
    </source>
</evidence>